<name>A0A7Y7QDD4_LACRH</name>
<evidence type="ECO:0000313" key="3">
    <source>
        <dbReference type="Proteomes" id="UP000542889"/>
    </source>
</evidence>
<dbReference type="InterPro" id="IPR029787">
    <property type="entry name" value="Nucleotide_cyclase"/>
</dbReference>
<sequence>MKSKTAELGLRTDLNLLAFLFLTAVTAVFMALTSDQVLLNTVYLGSSIFLLLATYFWGLTAGLVLNLLFIFAQGTWMVYTDLLAGQPAPLALIFWLIMPVLFSVSFYGLVQKTLTLQHRNQELINRVQQFGSFDERTRLRTLVAYQQDGAVYMDTSRRYHLPVSTIALKLRYEGELRRLMTTAQFNELIQIVSQALTASTRTNDMVYLIDRTHPTWAVLLYTDRAGATIAAKRIRSQFAKSLAAQPGMPDVAVTLQLGIADMRDDGIKTPADLIHQAEKATEYDV</sequence>
<accession>A0A7Y7QDD4</accession>
<dbReference type="EMBL" id="JABXWP010000001">
    <property type="protein sequence ID" value="NVO87036.1"/>
    <property type="molecule type" value="Genomic_DNA"/>
</dbReference>
<keyword evidence="1" id="KW-0812">Transmembrane</keyword>
<feature type="transmembrane region" description="Helical" evidence="1">
    <location>
        <begin position="90"/>
        <end position="110"/>
    </location>
</feature>
<protein>
    <submittedName>
        <fullName evidence="2">GGDEF domain-containing protein</fullName>
    </submittedName>
</protein>
<evidence type="ECO:0000256" key="1">
    <source>
        <dbReference type="SAM" id="Phobius"/>
    </source>
</evidence>
<dbReference type="AlphaFoldDB" id="A0A7Y7QDD4"/>
<feature type="transmembrane region" description="Helical" evidence="1">
    <location>
        <begin position="12"/>
        <end position="32"/>
    </location>
</feature>
<comment type="caution">
    <text evidence="2">The sequence shown here is derived from an EMBL/GenBank/DDBJ whole genome shotgun (WGS) entry which is preliminary data.</text>
</comment>
<gene>
    <name evidence="2" type="ORF">HWN39_00815</name>
</gene>
<dbReference type="Proteomes" id="UP000542889">
    <property type="component" value="Unassembled WGS sequence"/>
</dbReference>
<reference evidence="2 3" key="1">
    <citation type="submission" date="2020-06" db="EMBL/GenBank/DDBJ databases">
        <title>Lactobacillus rhamnosus QC,genome.</title>
        <authorList>
            <person name="Yi H."/>
            <person name="Jin M."/>
        </authorList>
    </citation>
    <scope>NUCLEOTIDE SEQUENCE [LARGE SCALE GENOMIC DNA]</scope>
    <source>
        <strain evidence="2 3">QC</strain>
    </source>
</reference>
<evidence type="ECO:0000313" key="2">
    <source>
        <dbReference type="EMBL" id="NVO87036.1"/>
    </source>
</evidence>
<dbReference type="SUPFAM" id="SSF55073">
    <property type="entry name" value="Nucleotide cyclase"/>
    <property type="match status" value="1"/>
</dbReference>
<keyword evidence="1" id="KW-1133">Transmembrane helix</keyword>
<dbReference type="RefSeq" id="WP_176817425.1">
    <property type="nucleotide sequence ID" value="NZ_JABXWP010000001.1"/>
</dbReference>
<dbReference type="Gene3D" id="3.30.70.270">
    <property type="match status" value="1"/>
</dbReference>
<proteinExistence type="predicted"/>
<keyword evidence="1" id="KW-0472">Membrane</keyword>
<dbReference type="InterPro" id="IPR043128">
    <property type="entry name" value="Rev_trsase/Diguanyl_cyclase"/>
</dbReference>
<organism evidence="2 3">
    <name type="scientific">Lacticaseibacillus rhamnosus</name>
    <name type="common">Lactobacillus rhamnosus</name>
    <dbReference type="NCBI Taxonomy" id="47715"/>
    <lineage>
        <taxon>Bacteria</taxon>
        <taxon>Bacillati</taxon>
        <taxon>Bacillota</taxon>
        <taxon>Bacilli</taxon>
        <taxon>Lactobacillales</taxon>
        <taxon>Lactobacillaceae</taxon>
        <taxon>Lacticaseibacillus</taxon>
    </lineage>
</organism>